<dbReference type="GO" id="GO:0016020">
    <property type="term" value="C:membrane"/>
    <property type="evidence" value="ECO:0007669"/>
    <property type="project" value="InterPro"/>
</dbReference>
<sequence>MSHRNMQHTSGSAIMSCKLFTCLVLVAILWLTSLVDCVKIVPLKKNLKTFNDWTCSKPQPRVVHIDSLDDVIAPNAIYLPSALVIHRCDQSTGCCRTPGQVCKSVESEEEDIQFAIRANFIDNSGRADPSGAMKGTINRNKTKREKKVMVTLRNHTRCDCVGKVDLRV</sequence>
<proteinExistence type="predicted"/>
<dbReference type="Pfam" id="PF00341">
    <property type="entry name" value="PDGF"/>
    <property type="match status" value="1"/>
</dbReference>
<dbReference type="PANTHER" id="PTHR21719:SF1">
    <property type="entry name" value="FI06402P-RELATED"/>
    <property type="match status" value="1"/>
</dbReference>
<keyword evidence="3" id="KW-1185">Reference proteome</keyword>
<dbReference type="InterPro" id="IPR000072">
    <property type="entry name" value="PDGF/VEGF_dom"/>
</dbReference>
<dbReference type="PROSITE" id="PS51257">
    <property type="entry name" value="PROKAR_LIPOPROTEIN"/>
    <property type="match status" value="1"/>
</dbReference>
<name>A0AAD5LJN1_9CRUS</name>
<evidence type="ECO:0000259" key="1">
    <source>
        <dbReference type="PROSITE" id="PS50278"/>
    </source>
</evidence>
<comment type="caution">
    <text evidence="2">The sequence shown here is derived from an EMBL/GenBank/DDBJ whole genome shotgun (WGS) entry which is preliminary data.</text>
</comment>
<accession>A0AAD5LJN1</accession>
<protein>
    <recommendedName>
        <fullName evidence="1">Platelet-derived growth factor (PDGF) family profile domain-containing protein</fullName>
    </recommendedName>
</protein>
<dbReference type="SUPFAM" id="SSF57501">
    <property type="entry name" value="Cystine-knot cytokines"/>
    <property type="match status" value="1"/>
</dbReference>
<dbReference type="Gene3D" id="2.10.90.10">
    <property type="entry name" value="Cystine-knot cytokines"/>
    <property type="match status" value="1"/>
</dbReference>
<feature type="domain" description="Platelet-derived growth factor (PDGF) family profile" evidence="1">
    <location>
        <begin position="75"/>
        <end position="165"/>
    </location>
</feature>
<gene>
    <name evidence="2" type="ORF">GHT06_010991</name>
</gene>
<dbReference type="InterPro" id="IPR029034">
    <property type="entry name" value="Cystine-knot_cytokine"/>
</dbReference>
<evidence type="ECO:0000313" key="3">
    <source>
        <dbReference type="Proteomes" id="UP000820818"/>
    </source>
</evidence>
<dbReference type="PANTHER" id="PTHR21719">
    <property type="entry name" value="FI06402P-RELATED"/>
    <property type="match status" value="1"/>
</dbReference>
<dbReference type="GO" id="GO:0008083">
    <property type="term" value="F:growth factor activity"/>
    <property type="evidence" value="ECO:0007669"/>
    <property type="project" value="InterPro"/>
</dbReference>
<organism evidence="2 3">
    <name type="scientific">Daphnia sinensis</name>
    <dbReference type="NCBI Taxonomy" id="1820382"/>
    <lineage>
        <taxon>Eukaryota</taxon>
        <taxon>Metazoa</taxon>
        <taxon>Ecdysozoa</taxon>
        <taxon>Arthropoda</taxon>
        <taxon>Crustacea</taxon>
        <taxon>Branchiopoda</taxon>
        <taxon>Diplostraca</taxon>
        <taxon>Cladocera</taxon>
        <taxon>Anomopoda</taxon>
        <taxon>Daphniidae</taxon>
        <taxon>Daphnia</taxon>
        <taxon>Daphnia similis group</taxon>
    </lineage>
</organism>
<dbReference type="GO" id="GO:0035099">
    <property type="term" value="P:hemocyte migration"/>
    <property type="evidence" value="ECO:0007669"/>
    <property type="project" value="TreeGrafter"/>
</dbReference>
<dbReference type="EMBL" id="WJBH02000002">
    <property type="protein sequence ID" value="KAI9563528.1"/>
    <property type="molecule type" value="Genomic_DNA"/>
</dbReference>
<dbReference type="Proteomes" id="UP000820818">
    <property type="component" value="Linkage Group LG2"/>
</dbReference>
<reference evidence="2 3" key="1">
    <citation type="submission" date="2022-05" db="EMBL/GenBank/DDBJ databases">
        <title>A multi-omics perspective on studying reproductive biology in Daphnia sinensis.</title>
        <authorList>
            <person name="Jia J."/>
        </authorList>
    </citation>
    <scope>NUCLEOTIDE SEQUENCE [LARGE SCALE GENOMIC DNA]</scope>
    <source>
        <strain evidence="2 3">WSL</strain>
    </source>
</reference>
<dbReference type="PROSITE" id="PS50278">
    <property type="entry name" value="PDGF_2"/>
    <property type="match status" value="1"/>
</dbReference>
<dbReference type="AlphaFoldDB" id="A0AAD5LJN1"/>
<evidence type="ECO:0000313" key="2">
    <source>
        <dbReference type="EMBL" id="KAI9563528.1"/>
    </source>
</evidence>
<dbReference type="FunFam" id="2.10.90.10:FF:000079">
    <property type="entry name" value="Uncharacterized protein"/>
    <property type="match status" value="1"/>
</dbReference>